<dbReference type="PANTHER" id="PTHR15434">
    <property type="entry name" value="HEAT SHOCK FACTOR 2-BINDING PROTEIN"/>
    <property type="match status" value="1"/>
</dbReference>
<dbReference type="PANTHER" id="PTHR15434:SF2">
    <property type="entry name" value="HEAT SHOCK FACTOR 2-BINDING PROTEIN"/>
    <property type="match status" value="1"/>
</dbReference>
<proteinExistence type="predicted"/>
<keyword evidence="1" id="KW-0175">Coiled coil</keyword>
<feature type="coiled-coil region" evidence="1">
    <location>
        <begin position="59"/>
        <end position="86"/>
    </location>
</feature>
<sequence>MASLVLNDSFKKLPDQITYPYAEPDDLQKHLFSSWRIADSQPVLPPAPDMDEQTLRQRFILLESKVERQRQLIRRVEKEYEELTDSAYPRSEWCSQLGNLLAKYICYATDNSDRMVCYIIGVKYTKEFLTIVNSVLRCFLQKYQKDVPPNGSNELDFVKGLLGILGNISKPPAGRDFLATNEFALSLMTQFVMYLPTLPVPSGDSLKKLLLLPLFNMYSRPGLAPPHGWRDLLLAFRHSLQHDKDQTFTFYYLSIVMNLLFHPPSKDFVDEFAEIVPMTSLNELVHSNVRGLAVMAAHVARDVQGLMYPGGKGPWDEGPSHTTTPTQTQATASSVPTACYRPPQGAVLCPSALPCPAELALGGYPRKAC</sequence>
<dbReference type="EMBL" id="OD003410">
    <property type="protein sequence ID" value="CAD7407766.1"/>
    <property type="molecule type" value="Genomic_DNA"/>
</dbReference>
<protein>
    <submittedName>
        <fullName evidence="2">Uncharacterized protein</fullName>
    </submittedName>
</protein>
<reference evidence="2" key="1">
    <citation type="submission" date="2020-11" db="EMBL/GenBank/DDBJ databases">
        <authorList>
            <person name="Tran Van P."/>
        </authorList>
    </citation>
    <scope>NUCLEOTIDE SEQUENCE</scope>
</reference>
<gene>
    <name evidence="2" type="ORF">TPSB3V08_LOCUS6050</name>
</gene>
<dbReference type="AlphaFoldDB" id="A0A7R9D472"/>
<name>A0A7R9D472_TIMPO</name>
<dbReference type="GO" id="GO:0005829">
    <property type="term" value="C:cytosol"/>
    <property type="evidence" value="ECO:0007669"/>
    <property type="project" value="TreeGrafter"/>
</dbReference>
<evidence type="ECO:0000313" key="2">
    <source>
        <dbReference type="EMBL" id="CAD7407766.1"/>
    </source>
</evidence>
<dbReference type="InterPro" id="IPR039584">
    <property type="entry name" value="HSF2BP"/>
</dbReference>
<evidence type="ECO:0000256" key="1">
    <source>
        <dbReference type="SAM" id="Coils"/>
    </source>
</evidence>
<accession>A0A7R9D472</accession>
<organism evidence="2">
    <name type="scientific">Timema poppense</name>
    <name type="common">Walking stick</name>
    <dbReference type="NCBI Taxonomy" id="170557"/>
    <lineage>
        <taxon>Eukaryota</taxon>
        <taxon>Metazoa</taxon>
        <taxon>Ecdysozoa</taxon>
        <taxon>Arthropoda</taxon>
        <taxon>Hexapoda</taxon>
        <taxon>Insecta</taxon>
        <taxon>Pterygota</taxon>
        <taxon>Neoptera</taxon>
        <taxon>Polyneoptera</taxon>
        <taxon>Phasmatodea</taxon>
        <taxon>Timematodea</taxon>
        <taxon>Timematoidea</taxon>
        <taxon>Timematidae</taxon>
        <taxon>Timema</taxon>
    </lineage>
</organism>